<evidence type="ECO:0000256" key="8">
    <source>
        <dbReference type="ARBA" id="ARBA00023237"/>
    </source>
</evidence>
<dbReference type="Gene3D" id="2.40.170.20">
    <property type="entry name" value="TonB-dependent receptor, beta-barrel domain"/>
    <property type="match status" value="1"/>
</dbReference>
<keyword evidence="2 9" id="KW-0813">Transport</keyword>
<dbReference type="InterPro" id="IPR039426">
    <property type="entry name" value="TonB-dep_rcpt-like"/>
</dbReference>
<evidence type="ECO:0000259" key="15">
    <source>
        <dbReference type="Pfam" id="PF07715"/>
    </source>
</evidence>
<keyword evidence="8 9" id="KW-0998">Cell outer membrane</keyword>
<evidence type="ECO:0000313" key="18">
    <source>
        <dbReference type="Proteomes" id="UP000464675"/>
    </source>
</evidence>
<keyword evidence="4 9" id="KW-0812">Transmembrane</keyword>
<accession>A0A6P1T7H8</accession>
<keyword evidence="18" id="KW-1185">Reference proteome</keyword>
<feature type="domain" description="TonB-dependent receptor-like beta-barrel" evidence="14">
    <location>
        <begin position="376"/>
        <end position="891"/>
    </location>
</feature>
<feature type="domain" description="TonB-dependent receptor plug" evidence="15">
    <location>
        <begin position="82"/>
        <end position="200"/>
    </location>
</feature>
<dbReference type="PROSITE" id="PS00430">
    <property type="entry name" value="TONB_DEPENDENT_REC_1"/>
    <property type="match status" value="1"/>
</dbReference>
<reference evidence="16 19" key="2">
    <citation type="submission" date="2020-08" db="EMBL/GenBank/DDBJ databases">
        <title>Genomic Encyclopedia of Type Strains, Phase IV (KMG-IV): sequencing the most valuable type-strain genomes for metagenomic binning, comparative biology and taxonomic classification.</title>
        <authorList>
            <person name="Goeker M."/>
        </authorList>
    </citation>
    <scope>NUCLEOTIDE SEQUENCE [LARGE SCALE GENOMIC DNA]</scope>
    <source>
        <strain evidence="16 19">DSM 11525</strain>
    </source>
</reference>
<organism evidence="16 19">
    <name type="scientific">Microbulbifer hydrolyticus</name>
    <dbReference type="NCBI Taxonomy" id="48074"/>
    <lineage>
        <taxon>Bacteria</taxon>
        <taxon>Pseudomonadati</taxon>
        <taxon>Pseudomonadota</taxon>
        <taxon>Gammaproteobacteria</taxon>
        <taxon>Cellvibrionales</taxon>
        <taxon>Microbulbiferaceae</taxon>
        <taxon>Microbulbifer</taxon>
    </lineage>
</organism>
<dbReference type="RefSeq" id="WP_161857023.1">
    <property type="nucleotide sequence ID" value="NZ_CP047491.1"/>
</dbReference>
<keyword evidence="5 13" id="KW-0732">Signal</keyword>
<feature type="signal peptide" evidence="13">
    <location>
        <begin position="1"/>
        <end position="25"/>
    </location>
</feature>
<dbReference type="PANTHER" id="PTHR47234">
    <property type="match status" value="1"/>
</dbReference>
<dbReference type="SUPFAM" id="SSF56935">
    <property type="entry name" value="Porins"/>
    <property type="match status" value="1"/>
</dbReference>
<evidence type="ECO:0000256" key="7">
    <source>
        <dbReference type="ARBA" id="ARBA00023136"/>
    </source>
</evidence>
<dbReference type="InterPro" id="IPR036942">
    <property type="entry name" value="Beta-barrel_TonB_sf"/>
</dbReference>
<evidence type="ECO:0000256" key="5">
    <source>
        <dbReference type="ARBA" id="ARBA00022729"/>
    </source>
</evidence>
<dbReference type="InterPro" id="IPR010916">
    <property type="entry name" value="TonB_box_CS"/>
</dbReference>
<evidence type="ECO:0000256" key="11">
    <source>
        <dbReference type="RuleBase" id="RU003357"/>
    </source>
</evidence>
<evidence type="ECO:0000256" key="2">
    <source>
        <dbReference type="ARBA" id="ARBA00022448"/>
    </source>
</evidence>
<dbReference type="InterPro" id="IPR012910">
    <property type="entry name" value="Plug_dom"/>
</dbReference>
<feature type="region of interest" description="Disordered" evidence="12">
    <location>
        <begin position="28"/>
        <end position="56"/>
    </location>
</feature>
<evidence type="ECO:0000256" key="12">
    <source>
        <dbReference type="SAM" id="MobiDB-lite"/>
    </source>
</evidence>
<protein>
    <submittedName>
        <fullName evidence="16">Outer membrane receptor protein involved in Fe transport</fullName>
    </submittedName>
    <submittedName>
        <fullName evidence="17">TonB-dependent receptor</fullName>
    </submittedName>
</protein>
<dbReference type="Proteomes" id="UP000464675">
    <property type="component" value="Chromosome"/>
</dbReference>
<evidence type="ECO:0000256" key="4">
    <source>
        <dbReference type="ARBA" id="ARBA00022692"/>
    </source>
</evidence>
<evidence type="ECO:0000313" key="17">
    <source>
        <dbReference type="EMBL" id="QHQ37685.1"/>
    </source>
</evidence>
<keyword evidence="6 10" id="KW-0798">TonB box</keyword>
<keyword evidence="16" id="KW-0675">Receptor</keyword>
<dbReference type="GO" id="GO:0009279">
    <property type="term" value="C:cell outer membrane"/>
    <property type="evidence" value="ECO:0007669"/>
    <property type="project" value="UniProtKB-SubCell"/>
</dbReference>
<gene>
    <name evidence="17" type="ORF">GTQ55_00925</name>
    <name evidence="16" type="ORF">HNQ53_001793</name>
</gene>
<comment type="subcellular location">
    <subcellularLocation>
        <location evidence="1 9">Cell outer membrane</location>
        <topology evidence="1 9">Multi-pass membrane protein</topology>
    </subcellularLocation>
</comment>
<dbReference type="Pfam" id="PF00593">
    <property type="entry name" value="TonB_dep_Rec_b-barrel"/>
    <property type="match status" value="1"/>
</dbReference>
<dbReference type="Gene3D" id="2.170.130.10">
    <property type="entry name" value="TonB-dependent receptor, plug domain"/>
    <property type="match status" value="1"/>
</dbReference>
<evidence type="ECO:0000256" key="1">
    <source>
        <dbReference type="ARBA" id="ARBA00004571"/>
    </source>
</evidence>
<dbReference type="InterPro" id="IPR000531">
    <property type="entry name" value="Beta-barrel_TonB"/>
</dbReference>
<feature type="short sequence motif" description="TonB box" evidence="10">
    <location>
        <begin position="68"/>
        <end position="74"/>
    </location>
</feature>
<dbReference type="EMBL" id="CP047491">
    <property type="protein sequence ID" value="QHQ37685.1"/>
    <property type="molecule type" value="Genomic_DNA"/>
</dbReference>
<evidence type="ECO:0000313" key="19">
    <source>
        <dbReference type="Proteomes" id="UP000563601"/>
    </source>
</evidence>
<dbReference type="AlphaFoldDB" id="A0A6P1T7H8"/>
<reference evidence="17 18" key="1">
    <citation type="submission" date="2020-01" db="EMBL/GenBank/DDBJ databases">
        <title>The possibility of degradation of plastic by Microbulbifer hydrolyticus IRE-31.</title>
        <authorList>
            <person name="Liu L."/>
        </authorList>
    </citation>
    <scope>NUCLEOTIDE SEQUENCE [LARGE SCALE GENOMIC DNA]</scope>
    <source>
        <strain evidence="17 18">IRE-31</strain>
    </source>
</reference>
<comment type="similarity">
    <text evidence="9 11">Belongs to the TonB-dependent receptor family.</text>
</comment>
<dbReference type="InterPro" id="IPR037066">
    <property type="entry name" value="Plug_dom_sf"/>
</dbReference>
<dbReference type="OrthoDB" id="176248at2"/>
<dbReference type="Proteomes" id="UP000563601">
    <property type="component" value="Unassembled WGS sequence"/>
</dbReference>
<evidence type="ECO:0000256" key="6">
    <source>
        <dbReference type="ARBA" id="ARBA00023077"/>
    </source>
</evidence>
<sequence>MFEKKRLSLCVAAVLGLAVAMPLHAQEVAADEQKTERKQEEKKQKRSSSKVQDADKGLVARSGEAIETVVVTGSLIPRNTFDGPDPMTVLDEDDMKARGLTTVADVIDSMAANNGYSEGGSGNLLSGFTVGASEANLRGLGSGRTLVLVNGRRIADYPLPFGGQQNGADLGTIPGTAMSRVEVLTGSASAIYGSDAVGGVINVITKRDMEQTLVTANMGAYEDGYGFTKDLSFVTGKAFERGSVTVSLEQRTSNAISADEVEYLDDRRFLVTGIGANIQDFENGYTGPVSPQGYSCEDNNLVTTETFSEDGATRCNFDASEGIAMGSEMDRTSAFVDGRYQFTDSIRGFATVLMSKQDVGSSVSASNWSGRVINADFTKAVDIGRSFSHDLGFTTSSYDQEMWTLMAGLEGEVELGDTVWNWDVGYSKARYNMTQQYGAIREEVLRDWFLDGASEVNELAQNIYQVDNSFFDNRLVDNIFRDASVDRDALMGKATTFASSSADSLSLKAVGELSDFGVLYNPVTVAIVADWASQSTEINPDERSLNLDGNGWLNVGAIEAGGSRDRKAIGAEFLIPVVEDLELTFATRMDRYDDSTAIGGRNTSSLKFLYSPFDMLKFRGSYAQTFRAPDMFNIYGESTGYQVVTDLVGGDCFDGENFTGDCPAYNVVSTRRGRDDLEEESGKDLGLGLIFTPTNNVNVALDWYKVRLNDLVVTESAFGLMESEWRCATGSLQNSSRFCEDVSNRVIRDASGRVSNIIIEPQNHAYTELQGLDATINASFESVQYGNFGVQMKYVNTLSYDWLQFEGDEAIDMRTGLPGQSTPATRTNLTFNWSNPLTAFESVGASLFIQRQGRVDNFTGTNSMEPHYTANLSGFYQASARLRMGMTVRNLTNTMPTTDNTSPRWPYYWSHLQSPLGRSVNLSFSYFLSN</sequence>
<name>A0A6P1T7H8_9GAMM</name>
<feature type="compositionally biased region" description="Basic and acidic residues" evidence="12">
    <location>
        <begin position="31"/>
        <end position="43"/>
    </location>
</feature>
<evidence type="ECO:0000313" key="16">
    <source>
        <dbReference type="EMBL" id="MBB5211575.1"/>
    </source>
</evidence>
<feature type="chain" id="PRO_5043478825" evidence="13">
    <location>
        <begin position="26"/>
        <end position="930"/>
    </location>
</feature>
<evidence type="ECO:0000256" key="3">
    <source>
        <dbReference type="ARBA" id="ARBA00022452"/>
    </source>
</evidence>
<proteinExistence type="inferred from homology"/>
<dbReference type="PANTHER" id="PTHR47234:SF1">
    <property type="entry name" value="TONB-DEPENDENT RECEPTOR"/>
    <property type="match status" value="1"/>
</dbReference>
<evidence type="ECO:0000256" key="9">
    <source>
        <dbReference type="PROSITE-ProRule" id="PRU01360"/>
    </source>
</evidence>
<dbReference type="EMBL" id="JACHHR010000002">
    <property type="protein sequence ID" value="MBB5211575.1"/>
    <property type="molecule type" value="Genomic_DNA"/>
</dbReference>
<dbReference type="Pfam" id="PF07715">
    <property type="entry name" value="Plug"/>
    <property type="match status" value="1"/>
</dbReference>
<evidence type="ECO:0000256" key="10">
    <source>
        <dbReference type="PROSITE-ProRule" id="PRU10143"/>
    </source>
</evidence>
<evidence type="ECO:0000256" key="13">
    <source>
        <dbReference type="SAM" id="SignalP"/>
    </source>
</evidence>
<evidence type="ECO:0000259" key="14">
    <source>
        <dbReference type="Pfam" id="PF00593"/>
    </source>
</evidence>
<dbReference type="PROSITE" id="PS52016">
    <property type="entry name" value="TONB_DEPENDENT_REC_3"/>
    <property type="match status" value="1"/>
</dbReference>
<keyword evidence="3 9" id="KW-1134">Transmembrane beta strand</keyword>
<keyword evidence="7 9" id="KW-0472">Membrane</keyword>